<dbReference type="RefSeq" id="WP_009575329.1">
    <property type="nucleotide sequence ID" value="NZ_AEIG01000025.1"/>
</dbReference>
<comment type="function">
    <text evidence="1 7">RNaseP catalyzes the removal of the 5'-leader sequence from pre-tRNA to produce the mature 5'-terminus. It can also cleave other RNA substrates such as 4.5S RNA. The protein component plays an auxiliary but essential role in vivo by binding to the 5'-leader sequence and broadening the substrate specificity of the ribozyme.</text>
</comment>
<reference evidence="9 10" key="1">
    <citation type="journal article" date="2011" name="J. Bacteriol.">
        <title>Genome sequence of strain IMCC3088, a proteorhodopsin-containing marine bacterium belonging to the OM60/NOR5 clade.</title>
        <authorList>
            <person name="Jang Y."/>
            <person name="Oh H.M."/>
            <person name="Kang I."/>
            <person name="Lee K."/>
            <person name="Yang S.J."/>
            <person name="Cho J.C."/>
        </authorList>
    </citation>
    <scope>NUCLEOTIDE SEQUENCE [LARGE SCALE GENOMIC DNA]</scope>
    <source>
        <strain evidence="9 10">IMCC3088</strain>
    </source>
</reference>
<dbReference type="STRING" id="2518989.IMCC3088_1039"/>
<dbReference type="InterPro" id="IPR014721">
    <property type="entry name" value="Ribsml_uS5_D2-typ_fold_subgr"/>
</dbReference>
<gene>
    <name evidence="7" type="primary">rnpA</name>
    <name evidence="9" type="ORF">IMCC3088_1039</name>
</gene>
<keyword evidence="3 7" id="KW-0540">Nuclease</keyword>
<organism evidence="9 10">
    <name type="scientific">Aequoribacter fuscus</name>
    <dbReference type="NCBI Taxonomy" id="2518989"/>
    <lineage>
        <taxon>Bacteria</taxon>
        <taxon>Pseudomonadati</taxon>
        <taxon>Pseudomonadota</taxon>
        <taxon>Gammaproteobacteria</taxon>
        <taxon>Cellvibrionales</taxon>
        <taxon>Halieaceae</taxon>
        <taxon>Aequoribacter</taxon>
    </lineage>
</organism>
<comment type="catalytic activity">
    <reaction evidence="7">
        <text>Endonucleolytic cleavage of RNA, removing 5'-extranucleotides from tRNA precursor.</text>
        <dbReference type="EC" id="3.1.26.5"/>
    </reaction>
</comment>
<keyword evidence="2 7" id="KW-0819">tRNA processing</keyword>
<dbReference type="Gene3D" id="3.30.230.10">
    <property type="match status" value="1"/>
</dbReference>
<dbReference type="GO" id="GO:0000049">
    <property type="term" value="F:tRNA binding"/>
    <property type="evidence" value="ECO:0007669"/>
    <property type="project" value="UniProtKB-UniRule"/>
</dbReference>
<dbReference type="AlphaFoldDB" id="F3L0U7"/>
<dbReference type="EC" id="3.1.26.5" evidence="7 8"/>
<accession>F3L0U7</accession>
<comment type="caution">
    <text evidence="9">The sequence shown here is derived from an EMBL/GenBank/DDBJ whole genome shotgun (WGS) entry which is preliminary data.</text>
</comment>
<dbReference type="SUPFAM" id="SSF54211">
    <property type="entry name" value="Ribosomal protein S5 domain 2-like"/>
    <property type="match status" value="1"/>
</dbReference>
<keyword evidence="10" id="KW-1185">Reference proteome</keyword>
<dbReference type="NCBIfam" id="TIGR00188">
    <property type="entry name" value="rnpA"/>
    <property type="match status" value="1"/>
</dbReference>
<dbReference type="OrthoDB" id="9796422at2"/>
<dbReference type="InterPro" id="IPR020568">
    <property type="entry name" value="Ribosomal_Su5_D2-typ_SF"/>
</dbReference>
<keyword evidence="5 7" id="KW-0378">Hydrolase</keyword>
<sequence>MTDSKQDSSFGRHKRLLTKSDYQHVFDNAPFKASSQSFLLLAKPSLGDTSRLGLVIAKKHIKTAVGRNRVKRQARELFRCQKEGALPLDMILLARSGAGSLDTKFIRIAITKMIEKVQTQASRNVSEHRKANASVAD</sequence>
<protein>
    <recommendedName>
        <fullName evidence="7 8">Ribonuclease P protein component</fullName>
        <shortName evidence="7">RNase P protein</shortName>
        <shortName evidence="7">RNaseP protein</shortName>
        <ecNumber evidence="7 8">3.1.26.5</ecNumber>
    </recommendedName>
    <alternativeName>
        <fullName evidence="7">Protein C5</fullName>
    </alternativeName>
</protein>
<dbReference type="Proteomes" id="UP000005615">
    <property type="component" value="Unassembled WGS sequence"/>
</dbReference>
<dbReference type="GO" id="GO:0030677">
    <property type="term" value="C:ribonuclease P complex"/>
    <property type="evidence" value="ECO:0007669"/>
    <property type="project" value="TreeGrafter"/>
</dbReference>
<evidence type="ECO:0000256" key="4">
    <source>
        <dbReference type="ARBA" id="ARBA00022759"/>
    </source>
</evidence>
<comment type="similarity">
    <text evidence="7">Belongs to the RnpA family.</text>
</comment>
<dbReference type="InterPro" id="IPR000100">
    <property type="entry name" value="RNase_P"/>
</dbReference>
<evidence type="ECO:0000256" key="8">
    <source>
        <dbReference type="NCBIfam" id="TIGR00188"/>
    </source>
</evidence>
<evidence type="ECO:0000313" key="10">
    <source>
        <dbReference type="Proteomes" id="UP000005615"/>
    </source>
</evidence>
<dbReference type="PANTHER" id="PTHR33992:SF1">
    <property type="entry name" value="RIBONUCLEASE P PROTEIN COMPONENT"/>
    <property type="match status" value="1"/>
</dbReference>
<dbReference type="Pfam" id="PF00825">
    <property type="entry name" value="Ribonuclease_P"/>
    <property type="match status" value="1"/>
</dbReference>
<proteinExistence type="inferred from homology"/>
<dbReference type="GO" id="GO:0001682">
    <property type="term" value="P:tRNA 5'-leader removal"/>
    <property type="evidence" value="ECO:0007669"/>
    <property type="project" value="UniProtKB-UniRule"/>
</dbReference>
<evidence type="ECO:0000313" key="9">
    <source>
        <dbReference type="EMBL" id="EGG30055.1"/>
    </source>
</evidence>
<evidence type="ECO:0000256" key="5">
    <source>
        <dbReference type="ARBA" id="ARBA00022801"/>
    </source>
</evidence>
<dbReference type="eggNOG" id="COG0594">
    <property type="taxonomic scope" value="Bacteria"/>
</dbReference>
<dbReference type="PROSITE" id="PS00648">
    <property type="entry name" value="RIBONUCLEASE_P"/>
    <property type="match status" value="1"/>
</dbReference>
<keyword evidence="6 7" id="KW-0694">RNA-binding</keyword>
<keyword evidence="4 7" id="KW-0255">Endonuclease</keyword>
<dbReference type="HAMAP" id="MF_00227">
    <property type="entry name" value="RNase_P"/>
    <property type="match status" value="1"/>
</dbReference>
<dbReference type="EMBL" id="AEIG01000025">
    <property type="protein sequence ID" value="EGG30055.1"/>
    <property type="molecule type" value="Genomic_DNA"/>
</dbReference>
<name>F3L0U7_9GAMM</name>
<evidence type="ECO:0000256" key="2">
    <source>
        <dbReference type="ARBA" id="ARBA00022694"/>
    </source>
</evidence>
<dbReference type="InterPro" id="IPR020539">
    <property type="entry name" value="RNase_P_CS"/>
</dbReference>
<evidence type="ECO:0000256" key="3">
    <source>
        <dbReference type="ARBA" id="ARBA00022722"/>
    </source>
</evidence>
<comment type="subunit">
    <text evidence="7">Consists of a catalytic RNA component (M1 or rnpB) and a protein subunit.</text>
</comment>
<dbReference type="GO" id="GO:0042781">
    <property type="term" value="F:3'-tRNA processing endoribonuclease activity"/>
    <property type="evidence" value="ECO:0007669"/>
    <property type="project" value="TreeGrafter"/>
</dbReference>
<evidence type="ECO:0000256" key="7">
    <source>
        <dbReference type="HAMAP-Rule" id="MF_00227"/>
    </source>
</evidence>
<dbReference type="GO" id="GO:0004526">
    <property type="term" value="F:ribonuclease P activity"/>
    <property type="evidence" value="ECO:0007669"/>
    <property type="project" value="UniProtKB-UniRule"/>
</dbReference>
<dbReference type="PANTHER" id="PTHR33992">
    <property type="entry name" value="RIBONUCLEASE P PROTEIN COMPONENT"/>
    <property type="match status" value="1"/>
</dbReference>
<evidence type="ECO:0000256" key="6">
    <source>
        <dbReference type="ARBA" id="ARBA00022884"/>
    </source>
</evidence>
<evidence type="ECO:0000256" key="1">
    <source>
        <dbReference type="ARBA" id="ARBA00002663"/>
    </source>
</evidence>